<accession>A0A1V4A1J2</accession>
<organism evidence="4 5">
    <name type="scientific">Streptomyces tsukubensis</name>
    <dbReference type="NCBI Taxonomy" id="83656"/>
    <lineage>
        <taxon>Bacteria</taxon>
        <taxon>Bacillati</taxon>
        <taxon>Actinomycetota</taxon>
        <taxon>Actinomycetes</taxon>
        <taxon>Kitasatosporales</taxon>
        <taxon>Streptomycetaceae</taxon>
        <taxon>Streptomyces</taxon>
    </lineage>
</organism>
<evidence type="ECO:0000313" key="4">
    <source>
        <dbReference type="EMBL" id="OON72173.1"/>
    </source>
</evidence>
<dbReference type="Pfam" id="PF08530">
    <property type="entry name" value="PepX_C"/>
    <property type="match status" value="1"/>
</dbReference>
<gene>
    <name evidence="4" type="ORF">B1H18_30725</name>
</gene>
<dbReference type="Gene3D" id="3.40.50.1820">
    <property type="entry name" value="alpha/beta hydrolase"/>
    <property type="match status" value="1"/>
</dbReference>
<dbReference type="InterPro" id="IPR050585">
    <property type="entry name" value="Xaa-Pro_dipeptidyl-ppase/CocE"/>
</dbReference>
<evidence type="ECO:0000313" key="5">
    <source>
        <dbReference type="Proteomes" id="UP000190539"/>
    </source>
</evidence>
<dbReference type="SUPFAM" id="SSF53474">
    <property type="entry name" value="alpha/beta-Hydrolases"/>
    <property type="match status" value="1"/>
</dbReference>
<evidence type="ECO:0000256" key="1">
    <source>
        <dbReference type="ARBA" id="ARBA00022801"/>
    </source>
</evidence>
<dbReference type="Gene3D" id="1.10.3020.20">
    <property type="match status" value="1"/>
</dbReference>
<keyword evidence="5" id="KW-1185">Reference proteome</keyword>
<dbReference type="InterPro" id="IPR029058">
    <property type="entry name" value="AB_hydrolase_fold"/>
</dbReference>
<dbReference type="Proteomes" id="UP000190539">
    <property type="component" value="Unassembled WGS sequence"/>
</dbReference>
<dbReference type="EMBL" id="MVFC01000041">
    <property type="protein sequence ID" value="OON72173.1"/>
    <property type="molecule type" value="Genomic_DNA"/>
</dbReference>
<dbReference type="STRING" id="83656.B1H18_30725"/>
<evidence type="ECO:0000256" key="2">
    <source>
        <dbReference type="SAM" id="MobiDB-lite"/>
    </source>
</evidence>
<dbReference type="InterPro" id="IPR013736">
    <property type="entry name" value="Xaa-Pro_dipept_C"/>
</dbReference>
<dbReference type="Gene3D" id="2.60.120.260">
    <property type="entry name" value="Galactose-binding domain-like"/>
    <property type="match status" value="1"/>
</dbReference>
<dbReference type="NCBIfam" id="TIGR00976">
    <property type="entry name" value="CocE_NonD"/>
    <property type="match status" value="1"/>
</dbReference>
<dbReference type="InterPro" id="IPR008979">
    <property type="entry name" value="Galactose-bd-like_sf"/>
</dbReference>
<feature type="region of interest" description="Disordered" evidence="2">
    <location>
        <begin position="640"/>
        <end position="661"/>
    </location>
</feature>
<dbReference type="SMART" id="SM00939">
    <property type="entry name" value="PepX_C"/>
    <property type="match status" value="1"/>
</dbReference>
<dbReference type="InterPro" id="IPR005674">
    <property type="entry name" value="CocE/Ser_esterase"/>
</dbReference>
<feature type="domain" description="Xaa-Pro dipeptidyl-peptidase C-terminal" evidence="3">
    <location>
        <begin position="471"/>
        <end position="731"/>
    </location>
</feature>
<keyword evidence="1 4" id="KW-0378">Hydrolase</keyword>
<comment type="caution">
    <text evidence="4">The sequence shown here is derived from an EMBL/GenBank/DDBJ whole genome shotgun (WGS) entry which is preliminary data.</text>
</comment>
<dbReference type="AlphaFoldDB" id="A0A1V4A1J2"/>
<dbReference type="SUPFAM" id="SSF49785">
    <property type="entry name" value="Galactose-binding domain-like"/>
    <property type="match status" value="1"/>
</dbReference>
<proteinExistence type="predicted"/>
<dbReference type="GO" id="GO:0008239">
    <property type="term" value="F:dipeptidyl-peptidase activity"/>
    <property type="evidence" value="ECO:0007669"/>
    <property type="project" value="InterPro"/>
</dbReference>
<evidence type="ECO:0000259" key="3">
    <source>
        <dbReference type="SMART" id="SM00939"/>
    </source>
</evidence>
<protein>
    <submittedName>
        <fullName evidence="4">Hydrolase</fullName>
    </submittedName>
</protein>
<name>A0A1V4A1J2_9ACTN</name>
<dbReference type="Pfam" id="PF02129">
    <property type="entry name" value="Peptidase_S15"/>
    <property type="match status" value="1"/>
</dbReference>
<reference evidence="4 5" key="1">
    <citation type="submission" date="2017-02" db="EMBL/GenBank/DDBJ databases">
        <title>Draft Genome Sequence of Streptomyces tsukubaensis F601, a Producer of the immunosuppressant tacrolimus FK506.</title>
        <authorList>
            <person name="Zong G."/>
            <person name="Zhong C."/>
            <person name="Fu J."/>
            <person name="Qin R."/>
            <person name="Cao G."/>
        </authorList>
    </citation>
    <scope>NUCLEOTIDE SEQUENCE [LARGE SCALE GENOMIC DNA]</scope>
    <source>
        <strain evidence="4 5">F601</strain>
    </source>
</reference>
<dbReference type="OrthoDB" id="5240615at2"/>
<sequence>MTLTGVLAGPIAGLKYETPTHRGLTNERGEFPYENGERVAFLVGDTSIGHVRAAPRIHLAQIVARVDGDINKLKDPGVTNIARLVFTLGRGDVRDHGTAIAPEAHDLIGDREIDFRHDADYAGTGVSDKIQAFTDDDVIVELLYDLNRAGLSPGEAARELCTPARARNELRRNAMGILRFRDVKIPLQNGQHVFADVFRPAEPGVYPAIVSCGPYGKAFHHHSICDDADLERHEQMEEDYFFGNAEGQQFENHETVNTATWVPDGYAVVRVDMPGSGKSPGRLAPWGIAGAEAFRDAIEWAGVQPWSNGAVGLWGMSYLAVSQHAAASLRPPHLKAMIAIGTDVDLYEEVAYNGGILNEQFFPTWKESGFVPAICGEPDIADFTRVMKESPFKDSDPDIIFGPRAEMFMSPDLSEVTVPLWSVAATTHLAHFHQLGSSEAYLNTPTSDKKLDFWEDWFQKSYAADSVARHKAFFDHWLKGIDNGIMDTPPVRLEIRTGNGASYLQEENEWPIARTDYTKWFFDASPSDWTGDTARTGFLRLSASEPTAEQEASYSADVESAHPRTTGVSFVSEPLTEDSVVAGYGKAALWVSSTSEDMDIYVSVRVIDERDREVDFPGITTMNYPSRIAPLTKGWLKASHRKLDERRSTPRTPKHTHLKDDHAPLRDGEVVLVEIELIPNTGFIRRGQRLRVDIQPYDGVAHGLHHAYDVRYHAGASNTVHTGPGRVGYVQLPIVPRRPAA</sequence>
<dbReference type="InterPro" id="IPR000383">
    <property type="entry name" value="Xaa-Pro-like_dom"/>
</dbReference>
<dbReference type="PANTHER" id="PTHR43056">
    <property type="entry name" value="PEPTIDASE S9 PROLYL OLIGOPEPTIDASE"/>
    <property type="match status" value="1"/>
</dbReference>
<dbReference type="PANTHER" id="PTHR43056:SF10">
    <property type="entry name" value="COCE_NOND FAMILY, PUTATIVE (AFU_ORTHOLOGUE AFUA_7G00600)-RELATED"/>
    <property type="match status" value="1"/>
</dbReference>
<dbReference type="RefSeq" id="WP_077973727.1">
    <property type="nucleotide sequence ID" value="NZ_CP045178.1"/>
</dbReference>